<gene>
    <name evidence="1" type="ORF">GCM10009765_68610</name>
</gene>
<reference evidence="1 2" key="1">
    <citation type="journal article" date="2019" name="Int. J. Syst. Evol. Microbiol.">
        <title>The Global Catalogue of Microorganisms (GCM) 10K type strain sequencing project: providing services to taxonomists for standard genome sequencing and annotation.</title>
        <authorList>
            <consortium name="The Broad Institute Genomics Platform"/>
            <consortium name="The Broad Institute Genome Sequencing Center for Infectious Disease"/>
            <person name="Wu L."/>
            <person name="Ma J."/>
        </authorList>
    </citation>
    <scope>NUCLEOTIDE SEQUENCE [LARGE SCALE GENOMIC DNA]</scope>
    <source>
        <strain evidence="1 2">JCM 14718</strain>
    </source>
</reference>
<keyword evidence="2" id="KW-1185">Reference proteome</keyword>
<dbReference type="Proteomes" id="UP001500618">
    <property type="component" value="Unassembled WGS sequence"/>
</dbReference>
<sequence length="130" mass="14381">MGVVSYQLQWSVQDVPVVADLDEDALVGVAVEWERIRAFVDAQQQASFAELVRRRVAAATPLPIDQAPTYSGAVMEAQARAAKWCASEFAPALRLAEITAQHRVQDAVLLLDRYPAVWQGACHDFCVSRR</sequence>
<protein>
    <submittedName>
        <fullName evidence="1">Uncharacterized protein</fullName>
    </submittedName>
</protein>
<comment type="caution">
    <text evidence="1">The sequence shown here is derived from an EMBL/GenBank/DDBJ whole genome shotgun (WGS) entry which is preliminary data.</text>
</comment>
<evidence type="ECO:0000313" key="1">
    <source>
        <dbReference type="EMBL" id="GAA1709620.1"/>
    </source>
</evidence>
<accession>A0ABN2IQD3</accession>
<organism evidence="1 2">
    <name type="scientific">Fodinicola feengrottensis</name>
    <dbReference type="NCBI Taxonomy" id="435914"/>
    <lineage>
        <taxon>Bacteria</taxon>
        <taxon>Bacillati</taxon>
        <taxon>Actinomycetota</taxon>
        <taxon>Actinomycetes</taxon>
        <taxon>Mycobacteriales</taxon>
        <taxon>Fodinicola</taxon>
    </lineage>
</organism>
<dbReference type="EMBL" id="BAAANY010000036">
    <property type="protein sequence ID" value="GAA1709620.1"/>
    <property type="molecule type" value="Genomic_DNA"/>
</dbReference>
<proteinExistence type="predicted"/>
<evidence type="ECO:0000313" key="2">
    <source>
        <dbReference type="Proteomes" id="UP001500618"/>
    </source>
</evidence>
<name>A0ABN2IQD3_9ACTN</name>